<gene>
    <name evidence="2" type="ORF">K505DRAFT_365915</name>
</gene>
<feature type="compositionally biased region" description="Polar residues" evidence="1">
    <location>
        <begin position="88"/>
        <end position="101"/>
    </location>
</feature>
<name>A0A6A6WYU6_9PLEO</name>
<organism evidence="2 3">
    <name type="scientific">Melanomma pulvis-pyrius CBS 109.77</name>
    <dbReference type="NCBI Taxonomy" id="1314802"/>
    <lineage>
        <taxon>Eukaryota</taxon>
        <taxon>Fungi</taxon>
        <taxon>Dikarya</taxon>
        <taxon>Ascomycota</taxon>
        <taxon>Pezizomycotina</taxon>
        <taxon>Dothideomycetes</taxon>
        <taxon>Pleosporomycetidae</taxon>
        <taxon>Pleosporales</taxon>
        <taxon>Melanommataceae</taxon>
        <taxon>Melanomma</taxon>
    </lineage>
</organism>
<evidence type="ECO:0000256" key="1">
    <source>
        <dbReference type="SAM" id="MobiDB-lite"/>
    </source>
</evidence>
<keyword evidence="3" id="KW-1185">Reference proteome</keyword>
<protein>
    <submittedName>
        <fullName evidence="2">Uncharacterized protein</fullName>
    </submittedName>
</protein>
<proteinExistence type="predicted"/>
<sequence>MSNPEQHLQLPNYADSQDRETTSLRYFLDIHPNPHHKMMSKERTESIVKLKSTEYLETSKVPITTVMIRSFRFQFRHRDIVPGPKPNDTINPMPSNTSAATYDSAPSAEPQISASPTPASEAPDADPKSTEMDISGPRTYALFPNFPPPIKATSRNRDDYP</sequence>
<dbReference type="AlphaFoldDB" id="A0A6A6WYU6"/>
<accession>A0A6A6WYU6</accession>
<evidence type="ECO:0000313" key="2">
    <source>
        <dbReference type="EMBL" id="KAF2789098.1"/>
    </source>
</evidence>
<feature type="region of interest" description="Disordered" evidence="1">
    <location>
        <begin position="79"/>
        <end position="161"/>
    </location>
</feature>
<dbReference type="Proteomes" id="UP000799757">
    <property type="component" value="Unassembled WGS sequence"/>
</dbReference>
<dbReference type="EMBL" id="MU002163">
    <property type="protein sequence ID" value="KAF2789098.1"/>
    <property type="molecule type" value="Genomic_DNA"/>
</dbReference>
<evidence type="ECO:0000313" key="3">
    <source>
        <dbReference type="Proteomes" id="UP000799757"/>
    </source>
</evidence>
<reference evidence="2" key="1">
    <citation type="journal article" date="2020" name="Stud. Mycol.">
        <title>101 Dothideomycetes genomes: a test case for predicting lifestyles and emergence of pathogens.</title>
        <authorList>
            <person name="Haridas S."/>
            <person name="Albert R."/>
            <person name="Binder M."/>
            <person name="Bloem J."/>
            <person name="Labutti K."/>
            <person name="Salamov A."/>
            <person name="Andreopoulos B."/>
            <person name="Baker S."/>
            <person name="Barry K."/>
            <person name="Bills G."/>
            <person name="Bluhm B."/>
            <person name="Cannon C."/>
            <person name="Castanera R."/>
            <person name="Culley D."/>
            <person name="Daum C."/>
            <person name="Ezra D."/>
            <person name="Gonzalez J."/>
            <person name="Henrissat B."/>
            <person name="Kuo A."/>
            <person name="Liang C."/>
            <person name="Lipzen A."/>
            <person name="Lutzoni F."/>
            <person name="Magnuson J."/>
            <person name="Mondo S."/>
            <person name="Nolan M."/>
            <person name="Ohm R."/>
            <person name="Pangilinan J."/>
            <person name="Park H.-J."/>
            <person name="Ramirez L."/>
            <person name="Alfaro M."/>
            <person name="Sun H."/>
            <person name="Tritt A."/>
            <person name="Yoshinaga Y."/>
            <person name="Zwiers L.-H."/>
            <person name="Turgeon B."/>
            <person name="Goodwin S."/>
            <person name="Spatafora J."/>
            <person name="Crous P."/>
            <person name="Grigoriev I."/>
        </authorList>
    </citation>
    <scope>NUCLEOTIDE SEQUENCE</scope>
    <source>
        <strain evidence="2">CBS 109.77</strain>
    </source>
</reference>